<organism evidence="2 3">
    <name type="scientific">Entamoeba invadens IP1</name>
    <dbReference type="NCBI Taxonomy" id="370355"/>
    <lineage>
        <taxon>Eukaryota</taxon>
        <taxon>Amoebozoa</taxon>
        <taxon>Evosea</taxon>
        <taxon>Archamoebae</taxon>
        <taxon>Mastigamoebida</taxon>
        <taxon>Entamoebidae</taxon>
        <taxon>Entamoeba</taxon>
    </lineage>
</organism>
<proteinExistence type="predicted"/>
<dbReference type="GeneID" id="14884600"/>
<dbReference type="Proteomes" id="UP000014680">
    <property type="component" value="Unassembled WGS sequence"/>
</dbReference>
<keyword evidence="3" id="KW-1185">Reference proteome</keyword>
<dbReference type="AlphaFoldDB" id="A0A0A1TWM2"/>
<dbReference type="OrthoDB" id="30314at2759"/>
<feature type="region of interest" description="Disordered" evidence="1">
    <location>
        <begin position="144"/>
        <end position="249"/>
    </location>
</feature>
<dbReference type="RefSeq" id="XP_004184923.1">
    <property type="nucleotide sequence ID" value="XM_004184875.1"/>
</dbReference>
<reference evidence="2 3" key="1">
    <citation type="submission" date="2012-10" db="EMBL/GenBank/DDBJ databases">
        <authorList>
            <person name="Zafar N."/>
            <person name="Inman J."/>
            <person name="Hall N."/>
            <person name="Lorenzi H."/>
            <person name="Caler E."/>
        </authorList>
    </citation>
    <scope>NUCLEOTIDE SEQUENCE [LARGE SCALE GENOMIC DNA]</scope>
    <source>
        <strain evidence="2 3">IP1</strain>
    </source>
</reference>
<evidence type="ECO:0000313" key="3">
    <source>
        <dbReference type="Proteomes" id="UP000014680"/>
    </source>
</evidence>
<dbReference type="VEuPathDB" id="AmoebaDB:EIN_408260"/>
<feature type="compositionally biased region" description="Basic and acidic residues" evidence="1">
    <location>
        <begin position="226"/>
        <end position="235"/>
    </location>
</feature>
<evidence type="ECO:0000256" key="1">
    <source>
        <dbReference type="SAM" id="MobiDB-lite"/>
    </source>
</evidence>
<dbReference type="KEGG" id="eiv:EIN_408260"/>
<accession>A0A0A1TWM2</accession>
<sequence>MADKPADKAEDRQFILQRPERKKQDDGKIYIGALPNIAQILYEISDLLEAKNKPCVVVRGLGRGATSTLRIMEIVQHTKPYHAVVKTDLFRGENVFVCEADKKEVKIPKLMTSVEVTFYMQKPENVKAEEYFAPLSDDQLEVFKNRPKRVPRRTAGYVRNGNRRFNDRREDRRNAPEKKEEKEEKPQKEEKQERQQEERREERPQEERRYKGSAYPRSGNSGYRNQRYDRPRYGGDRNNYGRYEGHYEK</sequence>
<dbReference type="OMA" id="RFNDRRE"/>
<evidence type="ECO:0000313" key="2">
    <source>
        <dbReference type="EMBL" id="ELP85577.1"/>
    </source>
</evidence>
<feature type="compositionally biased region" description="Basic and acidic residues" evidence="1">
    <location>
        <begin position="164"/>
        <end position="210"/>
    </location>
</feature>
<protein>
    <submittedName>
        <fullName evidence="2">Uncharacterized protein</fullName>
    </submittedName>
</protein>
<dbReference type="EMBL" id="KB207048">
    <property type="protein sequence ID" value="ELP85577.1"/>
    <property type="molecule type" value="Genomic_DNA"/>
</dbReference>
<gene>
    <name evidence="2" type="ORF">EIN_408260</name>
</gene>
<name>A0A0A1TWM2_ENTIV</name>